<accession>A0ABW1CPT5</accession>
<dbReference type="GO" id="GO:0016787">
    <property type="term" value="F:hydrolase activity"/>
    <property type="evidence" value="ECO:0007669"/>
    <property type="project" value="UniProtKB-KW"/>
</dbReference>
<reference evidence="4" key="1">
    <citation type="journal article" date="2019" name="Int. J. Syst. Evol. Microbiol.">
        <title>The Global Catalogue of Microorganisms (GCM) 10K type strain sequencing project: providing services to taxonomists for standard genome sequencing and annotation.</title>
        <authorList>
            <consortium name="The Broad Institute Genomics Platform"/>
            <consortium name="The Broad Institute Genome Sequencing Center for Infectious Disease"/>
            <person name="Wu L."/>
            <person name="Ma J."/>
        </authorList>
    </citation>
    <scope>NUCLEOTIDE SEQUENCE [LARGE SCALE GENOMIC DNA]</scope>
    <source>
        <strain evidence="4">CCUG 53903</strain>
    </source>
</reference>
<dbReference type="InterPro" id="IPR000073">
    <property type="entry name" value="AB_hydrolase_1"/>
</dbReference>
<organism evidence="3 4">
    <name type="scientific">Nonomuraea insulae</name>
    <dbReference type="NCBI Taxonomy" id="1616787"/>
    <lineage>
        <taxon>Bacteria</taxon>
        <taxon>Bacillati</taxon>
        <taxon>Actinomycetota</taxon>
        <taxon>Actinomycetes</taxon>
        <taxon>Streptosporangiales</taxon>
        <taxon>Streptosporangiaceae</taxon>
        <taxon>Nonomuraea</taxon>
    </lineage>
</organism>
<protein>
    <submittedName>
        <fullName evidence="3">Alpha/beta fold hydrolase</fullName>
    </submittedName>
</protein>
<name>A0ABW1CPT5_9ACTN</name>
<dbReference type="PANTHER" id="PTHR43798">
    <property type="entry name" value="MONOACYLGLYCEROL LIPASE"/>
    <property type="match status" value="1"/>
</dbReference>
<dbReference type="Proteomes" id="UP001596058">
    <property type="component" value="Unassembled WGS sequence"/>
</dbReference>
<keyword evidence="4" id="KW-1185">Reference proteome</keyword>
<evidence type="ECO:0000313" key="3">
    <source>
        <dbReference type="EMBL" id="MFC5826898.1"/>
    </source>
</evidence>
<dbReference type="Gene3D" id="3.40.50.1820">
    <property type="entry name" value="alpha/beta hydrolase"/>
    <property type="match status" value="1"/>
</dbReference>
<comment type="caution">
    <text evidence="3">The sequence shown here is derived from an EMBL/GenBank/DDBJ whole genome shotgun (WGS) entry which is preliminary data.</text>
</comment>
<proteinExistence type="predicted"/>
<evidence type="ECO:0000256" key="1">
    <source>
        <dbReference type="ARBA" id="ARBA00022801"/>
    </source>
</evidence>
<dbReference type="SUPFAM" id="SSF53474">
    <property type="entry name" value="alpha/beta-Hydrolases"/>
    <property type="match status" value="1"/>
</dbReference>
<keyword evidence="1 3" id="KW-0378">Hydrolase</keyword>
<dbReference type="InterPro" id="IPR029058">
    <property type="entry name" value="AB_hydrolase_fold"/>
</dbReference>
<evidence type="ECO:0000313" key="4">
    <source>
        <dbReference type="Proteomes" id="UP001596058"/>
    </source>
</evidence>
<feature type="domain" description="AB hydrolase-1" evidence="2">
    <location>
        <begin position="35"/>
        <end position="141"/>
    </location>
</feature>
<dbReference type="Pfam" id="PF00561">
    <property type="entry name" value="Abhydrolase_1"/>
    <property type="match status" value="1"/>
</dbReference>
<evidence type="ECO:0000259" key="2">
    <source>
        <dbReference type="Pfam" id="PF00561"/>
    </source>
</evidence>
<dbReference type="RefSeq" id="WP_379516404.1">
    <property type="nucleotide sequence ID" value="NZ_JBHSPA010000027.1"/>
</dbReference>
<dbReference type="PANTHER" id="PTHR43798:SF31">
    <property type="entry name" value="AB HYDROLASE SUPERFAMILY PROTEIN YCLE"/>
    <property type="match status" value="1"/>
</dbReference>
<dbReference type="InterPro" id="IPR050266">
    <property type="entry name" value="AB_hydrolase_sf"/>
</dbReference>
<gene>
    <name evidence="3" type="ORF">ACFPZ3_23755</name>
</gene>
<dbReference type="EMBL" id="JBHSPA010000027">
    <property type="protein sequence ID" value="MFC5826898.1"/>
    <property type="molecule type" value="Genomic_DNA"/>
</dbReference>
<sequence>MSPQRGGGSRPAEHTLDNGGIALNYAEISGDGPDLLMLHGLGARWQVFAPLFPGLRDHANLWAMDFRGHGTSGRTPGAYRLEDYCDDALALLRRTRTPSIVYGHSLGGWVALSLAAEHPDLVRAVIVADSAVFPEHIDPDLAVSYLSDLPLALRSVAKSLRQLDPDVMAHFRDGRLTENYRPTTLLPRVTCPALLIQGDPGRGALMTDADVRQAMVLLPRGRHVKFTSLGHGLHVEDAGGVLETVLRFLKAL</sequence>